<dbReference type="Pfam" id="PF07542">
    <property type="entry name" value="ATP12"/>
    <property type="match status" value="1"/>
</dbReference>
<evidence type="ECO:0000256" key="2">
    <source>
        <dbReference type="ARBA" id="ARBA00022946"/>
    </source>
</evidence>
<evidence type="ECO:0000256" key="3">
    <source>
        <dbReference type="ARBA" id="ARBA00023186"/>
    </source>
</evidence>
<dbReference type="PANTHER" id="PTHR21013">
    <property type="entry name" value="ATP SYNTHASE MITOCHONDRIAL F1 COMPLEX ASSEMBLY FACTOR 2/ATP12 PROTEIN, MITOCHONDRIAL PRECURSOR"/>
    <property type="match status" value="1"/>
</dbReference>
<dbReference type="InterPro" id="IPR011419">
    <property type="entry name" value="ATP12_ATP_synth-F1-assembly"/>
</dbReference>
<dbReference type="InterPro" id="IPR042272">
    <property type="entry name" value="ATP12_ATP_synth-F1-assembly_N"/>
</dbReference>
<dbReference type="Proteomes" id="UP000294360">
    <property type="component" value="Chromosome"/>
</dbReference>
<dbReference type="Gene3D" id="1.10.3580.10">
    <property type="entry name" value="ATP12 ATPase"/>
    <property type="match status" value="1"/>
</dbReference>
<dbReference type="SUPFAM" id="SSF160909">
    <property type="entry name" value="ATP12-like"/>
    <property type="match status" value="1"/>
</dbReference>
<evidence type="ECO:0000256" key="1">
    <source>
        <dbReference type="ARBA" id="ARBA00008231"/>
    </source>
</evidence>
<dbReference type="PANTHER" id="PTHR21013:SF10">
    <property type="entry name" value="ATP SYNTHASE MITOCHONDRIAL F1 COMPLEX ASSEMBLY FACTOR 2"/>
    <property type="match status" value="1"/>
</dbReference>
<organism evidence="4 5">
    <name type="scientific">Methylocella tundrae</name>
    <dbReference type="NCBI Taxonomy" id="227605"/>
    <lineage>
        <taxon>Bacteria</taxon>
        <taxon>Pseudomonadati</taxon>
        <taxon>Pseudomonadota</taxon>
        <taxon>Alphaproteobacteria</taxon>
        <taxon>Hyphomicrobiales</taxon>
        <taxon>Beijerinckiaceae</taxon>
        <taxon>Methylocella</taxon>
    </lineage>
</organism>
<keyword evidence="3" id="KW-0143">Chaperone</keyword>
<dbReference type="AlphaFoldDB" id="A0A4U8Z0W0"/>
<gene>
    <name evidence="4" type="ORF">MTUNDRAET4_2014</name>
</gene>
<sequence length="277" mass="29957">MNQDDKPNKTIRDDLAPTPGEIIPIDPVAMARRDLRKTLPKRFYKEATAEARDGAFALLLDGRPAKTPARNALALPTLAAAQELAAEWARQEEFIDPGSMPLTRIANSAIDGVAREMAATAANVAKYGASDLICYRAGETEDLARAQAASWDKVLDFARDNLGARLICAEGINFAEQPEPARRAILEAVEKIAGDEASGPFALAALHVMTTLTGSALLALAVAHGALTPEEASTAAHVDEDFQMKVWGVDEQAMARRERRWAEMEAAARLLETVRRT</sequence>
<dbReference type="OrthoDB" id="9797825at2"/>
<accession>A0A4U8Z0W0</accession>
<proteinExistence type="inferred from homology"/>
<keyword evidence="2" id="KW-0809">Transit peptide</keyword>
<dbReference type="InterPro" id="IPR023335">
    <property type="entry name" value="ATP12_ortho_dom_sf"/>
</dbReference>
<protein>
    <submittedName>
        <fullName evidence="4">ATP12 ATPase</fullName>
    </submittedName>
</protein>
<dbReference type="EMBL" id="LR536450">
    <property type="protein sequence ID" value="VFU08907.1"/>
    <property type="molecule type" value="Genomic_DNA"/>
</dbReference>
<dbReference type="KEGG" id="mtun:MTUNDRAET4_2014"/>
<evidence type="ECO:0000313" key="5">
    <source>
        <dbReference type="Proteomes" id="UP000294360"/>
    </source>
</evidence>
<evidence type="ECO:0000313" key="4">
    <source>
        <dbReference type="EMBL" id="VFU08907.1"/>
    </source>
</evidence>
<name>A0A4U8Z0W0_METTU</name>
<dbReference type="Gene3D" id="3.30.2180.10">
    <property type="entry name" value="ATP12-like"/>
    <property type="match status" value="1"/>
</dbReference>
<dbReference type="GO" id="GO:0043461">
    <property type="term" value="P:proton-transporting ATP synthase complex assembly"/>
    <property type="evidence" value="ECO:0007669"/>
    <property type="project" value="InterPro"/>
</dbReference>
<comment type="similarity">
    <text evidence="1">Belongs to the ATP12 family.</text>
</comment>
<reference evidence="4 5" key="1">
    <citation type="submission" date="2019-03" db="EMBL/GenBank/DDBJ databases">
        <authorList>
            <person name="Kox A.R. M."/>
        </authorList>
    </citation>
    <scope>NUCLEOTIDE SEQUENCE [LARGE SCALE GENOMIC DNA]</scope>
    <source>
        <strain evidence="4">MTUNDRAET4 annotated genome</strain>
    </source>
</reference>